<feature type="active site" evidence="1">
    <location>
        <position position="244"/>
    </location>
</feature>
<dbReference type="AlphaFoldDB" id="A0A542DRN7"/>
<feature type="chain" id="PRO_5021941418" evidence="3">
    <location>
        <begin position="26"/>
        <end position="263"/>
    </location>
</feature>
<feature type="disulfide bond" evidence="2">
    <location>
        <begin position="55"/>
        <end position="80"/>
    </location>
</feature>
<sequence>MRGARGLLGVLVLVAGVAVARPAVAAQTVEEYVALGDSYSSGLGTGDYDRPGGSCHRGPRAYPALWAARHPDVEFRFLACSGATTVTVATRRMLEALGPETGLVTLTVGGNDAGFVDVMTTCVLSGDRDCARRAGRAVEFVRTELPGRLDRTYAAIAARASSAEVVVFGYPRLFEIGACPGGLSRAKRAALNEAADALAATTEQRAGAAGFTFVDMRDRFAGHGVCAADPWINPLTSPLIESYHPNRLGHARAYLPALLAAAR</sequence>
<evidence type="ECO:0000256" key="3">
    <source>
        <dbReference type="SAM" id="SignalP"/>
    </source>
</evidence>
<dbReference type="Gene3D" id="3.40.50.1110">
    <property type="entry name" value="SGNH hydrolase"/>
    <property type="match status" value="1"/>
</dbReference>
<evidence type="ECO:0000256" key="2">
    <source>
        <dbReference type="PIRSR" id="PIRSR637460-2"/>
    </source>
</evidence>
<keyword evidence="6" id="KW-1185">Reference proteome</keyword>
<dbReference type="Pfam" id="PF13472">
    <property type="entry name" value="Lipase_GDSL_2"/>
    <property type="match status" value="1"/>
</dbReference>
<dbReference type="EMBL" id="VFML01000001">
    <property type="protein sequence ID" value="TQJ05778.1"/>
    <property type="molecule type" value="Genomic_DNA"/>
</dbReference>
<keyword evidence="2" id="KW-1015">Disulfide bond</keyword>
<evidence type="ECO:0000256" key="1">
    <source>
        <dbReference type="PIRSR" id="PIRSR637460-1"/>
    </source>
</evidence>
<evidence type="ECO:0000313" key="6">
    <source>
        <dbReference type="Proteomes" id="UP000320876"/>
    </source>
</evidence>
<accession>A0A542DRN7</accession>
<evidence type="ECO:0000313" key="5">
    <source>
        <dbReference type="EMBL" id="TQJ05778.1"/>
    </source>
</evidence>
<gene>
    <name evidence="5" type="ORF">FB471_5618</name>
</gene>
<dbReference type="GO" id="GO:0004806">
    <property type="term" value="F:triacylglycerol lipase activity"/>
    <property type="evidence" value="ECO:0007669"/>
    <property type="project" value="TreeGrafter"/>
</dbReference>
<reference evidence="5 6" key="1">
    <citation type="submission" date="2019-06" db="EMBL/GenBank/DDBJ databases">
        <title>Sequencing the genomes of 1000 actinobacteria strains.</title>
        <authorList>
            <person name="Klenk H.-P."/>
        </authorList>
    </citation>
    <scope>NUCLEOTIDE SEQUENCE [LARGE SCALE GENOMIC DNA]</scope>
    <source>
        <strain evidence="5 6">DSM 45679</strain>
    </source>
</reference>
<dbReference type="SUPFAM" id="SSF52266">
    <property type="entry name" value="SGNH hydrolase"/>
    <property type="match status" value="1"/>
</dbReference>
<feature type="domain" description="SGNH hydrolase-type esterase" evidence="4">
    <location>
        <begin position="34"/>
        <end position="252"/>
    </location>
</feature>
<keyword evidence="3" id="KW-0732">Signal</keyword>
<organism evidence="5 6">
    <name type="scientific">Amycolatopsis cihanbeyliensis</name>
    <dbReference type="NCBI Taxonomy" id="1128664"/>
    <lineage>
        <taxon>Bacteria</taxon>
        <taxon>Bacillati</taxon>
        <taxon>Actinomycetota</taxon>
        <taxon>Actinomycetes</taxon>
        <taxon>Pseudonocardiales</taxon>
        <taxon>Pseudonocardiaceae</taxon>
        <taxon>Amycolatopsis</taxon>
    </lineage>
</organism>
<dbReference type="GO" id="GO:0019433">
    <property type="term" value="P:triglyceride catabolic process"/>
    <property type="evidence" value="ECO:0007669"/>
    <property type="project" value="TreeGrafter"/>
</dbReference>
<feature type="signal peptide" evidence="3">
    <location>
        <begin position="1"/>
        <end position="25"/>
    </location>
</feature>
<dbReference type="PANTHER" id="PTHR37981">
    <property type="entry name" value="LIPASE 2"/>
    <property type="match status" value="1"/>
</dbReference>
<comment type="caution">
    <text evidence="5">The sequence shown here is derived from an EMBL/GenBank/DDBJ whole genome shotgun (WGS) entry which is preliminary data.</text>
</comment>
<dbReference type="Proteomes" id="UP000320876">
    <property type="component" value="Unassembled WGS sequence"/>
</dbReference>
<feature type="disulfide bond" evidence="2">
    <location>
        <begin position="179"/>
        <end position="226"/>
    </location>
</feature>
<name>A0A542DRN7_AMYCI</name>
<protein>
    <submittedName>
        <fullName evidence="5">GDSL-like lipase/acylhydrolase family protein</fullName>
    </submittedName>
</protein>
<dbReference type="InterPro" id="IPR037460">
    <property type="entry name" value="SEST-like"/>
</dbReference>
<proteinExistence type="predicted"/>
<keyword evidence="5" id="KW-0378">Hydrolase</keyword>
<dbReference type="InterPro" id="IPR013830">
    <property type="entry name" value="SGNH_hydro"/>
</dbReference>
<dbReference type="CDD" id="cd01823">
    <property type="entry name" value="SEST_like"/>
    <property type="match status" value="1"/>
</dbReference>
<dbReference type="OrthoDB" id="5503950at2"/>
<dbReference type="InterPro" id="IPR036514">
    <property type="entry name" value="SGNH_hydro_sf"/>
</dbReference>
<feature type="disulfide bond" evidence="2">
    <location>
        <begin position="122"/>
        <end position="130"/>
    </location>
</feature>
<feature type="active site" description="Nucleophile" evidence="1">
    <location>
        <position position="38"/>
    </location>
</feature>
<dbReference type="PANTHER" id="PTHR37981:SF1">
    <property type="entry name" value="SGNH HYDROLASE-TYPE ESTERASE DOMAIN-CONTAINING PROTEIN"/>
    <property type="match status" value="1"/>
</dbReference>
<evidence type="ECO:0000259" key="4">
    <source>
        <dbReference type="Pfam" id="PF13472"/>
    </source>
</evidence>